<dbReference type="PANTHER" id="PTHR15571">
    <property type="entry name" value="GEM-ASSOCIATED PROTEIN 4"/>
    <property type="match status" value="1"/>
</dbReference>
<reference evidence="2" key="1">
    <citation type="submission" date="2025-08" db="UniProtKB">
        <authorList>
            <consortium name="Ensembl"/>
        </authorList>
    </citation>
    <scope>IDENTIFICATION</scope>
</reference>
<proteinExistence type="predicted"/>
<dbReference type="Ensembl" id="ENSSDUT00000000521.1">
    <property type="protein sequence ID" value="ENSSDUP00000000480.1"/>
    <property type="gene ID" value="ENSSDUG00000000423.1"/>
</dbReference>
<dbReference type="KEGG" id="sdu:111238218"/>
<dbReference type="GO" id="GO:0000387">
    <property type="term" value="P:spliceosomal snRNP assembly"/>
    <property type="evidence" value="ECO:0007669"/>
    <property type="project" value="InterPro"/>
</dbReference>
<protein>
    <submittedName>
        <fullName evidence="2">Gem (nuclear organelle) associated protein 4</fullName>
    </submittedName>
</protein>
<dbReference type="GO" id="GO:0032797">
    <property type="term" value="C:SMN complex"/>
    <property type="evidence" value="ECO:0007669"/>
    <property type="project" value="InterPro"/>
</dbReference>
<evidence type="ECO:0000313" key="2">
    <source>
        <dbReference type="Ensembl" id="ENSSDUP00000000480.1"/>
    </source>
</evidence>
<evidence type="ECO:0000256" key="1">
    <source>
        <dbReference type="SAM" id="MobiDB-lite"/>
    </source>
</evidence>
<dbReference type="CTD" id="50628"/>
<sequence length="1141" mass="127329">MMDKDSAVLQGAFLLADKLCLPSSLSSLEKADWSRVGRPVLEAVREICGQDELSGHLHSVAGCWRKKIVCVVWLKLLCRQAEEDVETSWRENPFFPLQSGLPEVNHVVLLELVRSMEAADVFANFLLCLPQSQICVELERLIQYVKSSPTREEDVRLFLEVWWELWKGRSEQKVGGGEESIEAMFANQFARLSSKSSSVSPQAAKRLKLDTSDKLASSPSTDVLHILLHALKDMKDHISSTDLCLQALSISLDSLYTTLLIDREVSLPTKEKMHLLSKAVSIKEKNYDRLSPELIQEAQRDLRASHTPSQFQPTKLKLGEALKMITDLTQFWLNSGLLRAYDSANLSYSAFKLEQSVQRVLPETDVQETEKNILRDLLKSLAFSDTQTTPEVDAKVTMIIISHRLEDYQNFAVLFASERSWASCDEHWLDCLEKNQAAFRQHITLLGLASTLMTKLHSGGSDVSQCRKLMKVTADIFSALSLEDKNKSLAAMLRLSPRGFFGHPVPSSVTDGFEQELNMAFNCIIQGGGGATAAVSQGNLNTAASLVARVAFQNPEAALRSCCHSAVFNKGAFSLMAQILQLLPGLRRQKGRKDEAERHEKERKEAEENIDEGKDAWSGSSLLCRCLQDMIKNKSLLASEKEQLLKFLGLLMMPVIEVEGEERKQCFLPPQEVVNIFVLPNLSTTAHSSCDIELSVQLLHTALCVDVQDPASSPHWVLDCSPFPLLYVLAQLHNQALRFWEQPPEGAVHHWSMDTMELLVLVLATLGEVMGAEVAAAPSSWSRALFWLYNKMEELDWTVRFHLKPVWGEHFKNEVPSSLLAVCDLPEQDWSGLDLPQYGQGSGLLAWMECCSISDSLKSTMLSCLSLDQRRPDHVGMFSKGLLVALTQTLPWCSVSQWSRLLGVLRELITSGRLHVPFSLEYVDYLPLLDLRRFSCELRLSVLLLRVLQLLCGSSCSHWLSAPHGWAHVGRLYAHAVREMMSSVRAKLPLPSSGAWAVSASTPPKAPTPRDSNPPCSSDKASNMSSDAESSAVKSEESQMEKEVETAPSQEVLFVLSQLFCHVQHIQVMMPGGQCEPLFLSSLEILSHYEAIMAAFPESSSPLESDNTRHFFTTITDNLENQEMKVVLQQKIAQLVSADAR</sequence>
<reference evidence="2" key="2">
    <citation type="submission" date="2025-09" db="UniProtKB">
        <authorList>
            <consortium name="Ensembl"/>
        </authorList>
    </citation>
    <scope>IDENTIFICATION</scope>
</reference>
<keyword evidence="3" id="KW-1185">Reference proteome</keyword>
<dbReference type="InterPro" id="IPR033265">
    <property type="entry name" value="GEMIN4"/>
</dbReference>
<organism evidence="2 3">
    <name type="scientific">Seriola dumerili</name>
    <name type="common">Greater amberjack</name>
    <name type="synonym">Caranx dumerili</name>
    <dbReference type="NCBI Taxonomy" id="41447"/>
    <lineage>
        <taxon>Eukaryota</taxon>
        <taxon>Metazoa</taxon>
        <taxon>Chordata</taxon>
        <taxon>Craniata</taxon>
        <taxon>Vertebrata</taxon>
        <taxon>Euteleostomi</taxon>
        <taxon>Actinopterygii</taxon>
        <taxon>Neopterygii</taxon>
        <taxon>Teleostei</taxon>
        <taxon>Neoteleostei</taxon>
        <taxon>Acanthomorphata</taxon>
        <taxon>Carangaria</taxon>
        <taxon>Carangiformes</taxon>
        <taxon>Carangidae</taxon>
        <taxon>Seriola</taxon>
    </lineage>
</organism>
<feature type="region of interest" description="Disordered" evidence="1">
    <location>
        <begin position="590"/>
        <end position="611"/>
    </location>
</feature>
<dbReference type="RefSeq" id="XP_022623351.1">
    <property type="nucleotide sequence ID" value="XM_022767630.1"/>
</dbReference>
<feature type="region of interest" description="Disordered" evidence="1">
    <location>
        <begin position="999"/>
        <end position="1043"/>
    </location>
</feature>
<accession>A0A3B4T328</accession>
<dbReference type="AlphaFoldDB" id="A0A3B4T328"/>
<dbReference type="GeneID" id="111238218"/>
<name>A0A3B4T328_SERDU</name>
<dbReference type="GO" id="GO:0006364">
    <property type="term" value="P:rRNA processing"/>
    <property type="evidence" value="ECO:0007669"/>
    <property type="project" value="InterPro"/>
</dbReference>
<dbReference type="PANTHER" id="PTHR15571:SF2">
    <property type="entry name" value="GEM-ASSOCIATED PROTEIN 4"/>
    <property type="match status" value="1"/>
</dbReference>
<feature type="compositionally biased region" description="Basic and acidic residues" evidence="1">
    <location>
        <begin position="1034"/>
        <end position="1043"/>
    </location>
</feature>
<dbReference type="Proteomes" id="UP000261420">
    <property type="component" value="Unplaced"/>
</dbReference>
<feature type="compositionally biased region" description="Polar residues" evidence="1">
    <location>
        <begin position="1010"/>
        <end position="1033"/>
    </location>
</feature>
<evidence type="ECO:0000313" key="3">
    <source>
        <dbReference type="Proteomes" id="UP000261420"/>
    </source>
</evidence>
<dbReference type="STRING" id="41447.ENSSDUP00000000480"/>
<dbReference type="GeneTree" id="ENSGT00390000012296"/>
<dbReference type="OMA" id="SCHNWLP"/>
<feature type="compositionally biased region" description="Basic and acidic residues" evidence="1">
    <location>
        <begin position="592"/>
        <end position="611"/>
    </location>
</feature>